<sequence>MIKRSISLLVVLGFVLIFWKMLTNWLPMTDLHGVAKEYVSREPDELGAVNVVTAIVVTYRGLDTLGEVSVLFLAATGVALLLRRRGKKIGAGKRKRPSSEFLQTGTALLTPFIIMFGVYIFINGHLSAGGGFQGGAVVASAMLFLLLTFPGYKFKHTVLNWIESISGASYVVVGILGILLAGGFLDNRVLPLGEYGKILSAGAIPVIYIFIGLKVGTELAGILENLKHEH</sequence>
<dbReference type="InterPro" id="IPR050622">
    <property type="entry name" value="CPA3_antiporter_subunitB"/>
</dbReference>
<dbReference type="InterPro" id="IPR046806">
    <property type="entry name" value="MrpA_C/MbhE"/>
</dbReference>
<feature type="transmembrane region" description="Helical" evidence="7">
    <location>
        <begin position="128"/>
        <end position="149"/>
    </location>
</feature>
<feature type="transmembrane region" description="Helical" evidence="7">
    <location>
        <begin position="197"/>
        <end position="217"/>
    </location>
</feature>
<comment type="subcellular location">
    <subcellularLocation>
        <location evidence="1">Cell membrane</location>
        <topology evidence="1">Multi-pass membrane protein</topology>
    </subcellularLocation>
</comment>
<dbReference type="PANTHER" id="PTHR33932">
    <property type="entry name" value="NA(+)/H(+) ANTIPORTER SUBUNIT B"/>
    <property type="match status" value="1"/>
</dbReference>
<protein>
    <submittedName>
        <fullName evidence="10">Sodium:proton antiporter</fullName>
    </submittedName>
</protein>
<dbReference type="InterPro" id="IPR007182">
    <property type="entry name" value="MnhB"/>
</dbReference>
<proteinExistence type="inferred from homology"/>
<evidence type="ECO:0000256" key="5">
    <source>
        <dbReference type="ARBA" id="ARBA00022989"/>
    </source>
</evidence>
<evidence type="ECO:0000256" key="4">
    <source>
        <dbReference type="ARBA" id="ARBA00022692"/>
    </source>
</evidence>
<dbReference type="Proteomes" id="UP000886111">
    <property type="component" value="Unassembled WGS sequence"/>
</dbReference>
<comment type="similarity">
    <text evidence="2">Belongs to the CPA3 antiporters (TC 2.A.63) subunit B family.</text>
</comment>
<feature type="transmembrane region" description="Helical" evidence="7">
    <location>
        <begin position="64"/>
        <end position="82"/>
    </location>
</feature>
<reference evidence="10" key="1">
    <citation type="journal article" date="2020" name="mSystems">
        <title>Genome- and Community-Level Interaction Insights into Carbon Utilization and Element Cycling Functions of Hydrothermarchaeota in Hydrothermal Sediment.</title>
        <authorList>
            <person name="Zhou Z."/>
            <person name="Liu Y."/>
            <person name="Xu W."/>
            <person name="Pan J."/>
            <person name="Luo Z.H."/>
            <person name="Li M."/>
        </authorList>
    </citation>
    <scope>NUCLEOTIDE SEQUENCE [LARGE SCALE GENOMIC DNA]</scope>
    <source>
        <strain evidence="10">HyVt-76</strain>
    </source>
</reference>
<name>A0A7V5H5C7_CALAY</name>
<dbReference type="AlphaFoldDB" id="A0A7V5H5C7"/>
<evidence type="ECO:0000256" key="6">
    <source>
        <dbReference type="ARBA" id="ARBA00023136"/>
    </source>
</evidence>
<dbReference type="Pfam" id="PF20501">
    <property type="entry name" value="MbhE"/>
    <property type="match status" value="1"/>
</dbReference>
<evidence type="ECO:0000256" key="3">
    <source>
        <dbReference type="ARBA" id="ARBA00022475"/>
    </source>
</evidence>
<feature type="transmembrane region" description="Helical" evidence="7">
    <location>
        <begin position="102"/>
        <end position="122"/>
    </location>
</feature>
<dbReference type="EMBL" id="DRTD01000710">
    <property type="protein sequence ID" value="HHE56002.1"/>
    <property type="molecule type" value="Genomic_DNA"/>
</dbReference>
<evidence type="ECO:0000256" key="2">
    <source>
        <dbReference type="ARBA" id="ARBA00009425"/>
    </source>
</evidence>
<accession>A0A7V5H5C7</accession>
<gene>
    <name evidence="10" type="ORF">ENL21_09485</name>
</gene>
<dbReference type="PANTHER" id="PTHR33932:SF4">
    <property type="entry name" value="NA(+)_H(+) ANTIPORTER SUBUNIT B"/>
    <property type="match status" value="1"/>
</dbReference>
<dbReference type="Pfam" id="PF04039">
    <property type="entry name" value="MnhB"/>
    <property type="match status" value="1"/>
</dbReference>
<feature type="domain" description="Na+/H+ antiporter MnhB subunit-related protein" evidence="8">
    <location>
        <begin position="102"/>
        <end position="218"/>
    </location>
</feature>
<feature type="transmembrane region" description="Helical" evidence="7">
    <location>
        <begin position="7"/>
        <end position="26"/>
    </location>
</feature>
<feature type="transmembrane region" description="Helical" evidence="7">
    <location>
        <begin position="161"/>
        <end position="185"/>
    </location>
</feature>
<keyword evidence="3" id="KW-1003">Cell membrane</keyword>
<keyword evidence="4 7" id="KW-0812">Transmembrane</keyword>
<evidence type="ECO:0000313" key="10">
    <source>
        <dbReference type="EMBL" id="HHE56002.1"/>
    </source>
</evidence>
<evidence type="ECO:0000256" key="1">
    <source>
        <dbReference type="ARBA" id="ARBA00004651"/>
    </source>
</evidence>
<evidence type="ECO:0000256" key="7">
    <source>
        <dbReference type="SAM" id="Phobius"/>
    </source>
</evidence>
<organism evidence="10">
    <name type="scientific">Caldithrix abyssi</name>
    <dbReference type="NCBI Taxonomy" id="187145"/>
    <lineage>
        <taxon>Bacteria</taxon>
        <taxon>Pseudomonadati</taxon>
        <taxon>Calditrichota</taxon>
        <taxon>Calditrichia</taxon>
        <taxon>Calditrichales</taxon>
        <taxon>Calditrichaceae</taxon>
        <taxon>Caldithrix</taxon>
    </lineage>
</organism>
<keyword evidence="5 7" id="KW-1133">Transmembrane helix</keyword>
<evidence type="ECO:0000259" key="8">
    <source>
        <dbReference type="Pfam" id="PF04039"/>
    </source>
</evidence>
<keyword evidence="6 7" id="KW-0472">Membrane</keyword>
<dbReference type="GO" id="GO:0005886">
    <property type="term" value="C:plasma membrane"/>
    <property type="evidence" value="ECO:0007669"/>
    <property type="project" value="UniProtKB-SubCell"/>
</dbReference>
<evidence type="ECO:0000259" key="9">
    <source>
        <dbReference type="Pfam" id="PF20501"/>
    </source>
</evidence>
<comment type="caution">
    <text evidence="10">The sequence shown here is derived from an EMBL/GenBank/DDBJ whole genome shotgun (WGS) entry which is preliminary data.</text>
</comment>
<feature type="domain" description="MrpA C-terminal/MbhE" evidence="9">
    <location>
        <begin position="6"/>
        <end position="84"/>
    </location>
</feature>